<dbReference type="Gene3D" id="3.30.565.10">
    <property type="entry name" value="Histidine kinase-like ATPase, C-terminal domain"/>
    <property type="match status" value="1"/>
</dbReference>
<dbReference type="GO" id="GO:0000160">
    <property type="term" value="P:phosphorelay signal transduction system"/>
    <property type="evidence" value="ECO:0007669"/>
    <property type="project" value="UniProtKB-KW"/>
</dbReference>
<evidence type="ECO:0000256" key="5">
    <source>
        <dbReference type="ARBA" id="ARBA00023012"/>
    </source>
</evidence>
<dbReference type="InterPro" id="IPR050736">
    <property type="entry name" value="Sensor_HK_Regulatory"/>
</dbReference>
<organism evidence="7">
    <name type="scientific">marine sediment metagenome</name>
    <dbReference type="NCBI Taxonomy" id="412755"/>
    <lineage>
        <taxon>unclassified sequences</taxon>
        <taxon>metagenomes</taxon>
        <taxon>ecological metagenomes</taxon>
    </lineage>
</organism>
<dbReference type="EMBL" id="BART01005799">
    <property type="protein sequence ID" value="GAG54124.1"/>
    <property type="molecule type" value="Genomic_DNA"/>
</dbReference>
<keyword evidence="3" id="KW-0808">Transferase</keyword>
<dbReference type="AlphaFoldDB" id="X0YDY6"/>
<dbReference type="InterPro" id="IPR036890">
    <property type="entry name" value="HATPase_C_sf"/>
</dbReference>
<comment type="caution">
    <text evidence="7">The sequence shown here is derived from an EMBL/GenBank/DDBJ whole genome shotgun (WGS) entry which is preliminary data.</text>
</comment>
<name>X0YDY6_9ZZZZ</name>
<feature type="domain" description="Histidine kinase" evidence="6">
    <location>
        <begin position="1"/>
        <end position="213"/>
    </location>
</feature>
<dbReference type="EC" id="2.7.13.3" evidence="2"/>
<dbReference type="InterPro" id="IPR004358">
    <property type="entry name" value="Sig_transdc_His_kin-like_C"/>
</dbReference>
<dbReference type="Pfam" id="PF02518">
    <property type="entry name" value="HATPase_c"/>
    <property type="match status" value="1"/>
</dbReference>
<evidence type="ECO:0000313" key="7">
    <source>
        <dbReference type="EMBL" id="GAG54124.1"/>
    </source>
</evidence>
<protein>
    <recommendedName>
        <fullName evidence="2">histidine kinase</fullName>
        <ecNumber evidence="2">2.7.13.3</ecNumber>
    </recommendedName>
</protein>
<reference evidence="7" key="1">
    <citation type="journal article" date="2014" name="Front. Microbiol.">
        <title>High frequency of phylogenetically diverse reductive dehalogenase-homologous genes in deep subseafloor sedimentary metagenomes.</title>
        <authorList>
            <person name="Kawai M."/>
            <person name="Futagami T."/>
            <person name="Toyoda A."/>
            <person name="Takaki Y."/>
            <person name="Nishi S."/>
            <person name="Hori S."/>
            <person name="Arai W."/>
            <person name="Tsubouchi T."/>
            <person name="Morono Y."/>
            <person name="Uchiyama I."/>
            <person name="Ito T."/>
            <person name="Fujiyama A."/>
            <person name="Inagaki F."/>
            <person name="Takami H."/>
        </authorList>
    </citation>
    <scope>NUCLEOTIDE SEQUENCE</scope>
    <source>
        <strain evidence="7">Expedition CK06-06</strain>
    </source>
</reference>
<feature type="non-terminal residue" evidence="7">
    <location>
        <position position="1"/>
    </location>
</feature>
<dbReference type="PANTHER" id="PTHR43711:SF26">
    <property type="entry name" value="SENSOR HISTIDINE KINASE RCSC"/>
    <property type="match status" value="1"/>
</dbReference>
<evidence type="ECO:0000256" key="2">
    <source>
        <dbReference type="ARBA" id="ARBA00012438"/>
    </source>
</evidence>
<keyword evidence="5" id="KW-0902">Two-component regulatory system</keyword>
<evidence type="ECO:0000259" key="6">
    <source>
        <dbReference type="PROSITE" id="PS50109"/>
    </source>
</evidence>
<sequence length="213" mass="24279">NIISNILSSLQLYSIYQNDINRHEKTKETIDIIREQSIRGSNLISNIRKLSEIEDIKLNIEKVEVFEILGDVLNYLPTIFKGKQINIQTKSSTKTEFVKANNWLSDVFKNILVNAINHNNNVNVEILIQFSNVQKDDVSYLKIEFIDNGIGIEDERKNNIFQKGLNRNVRGIGLGLYLVRGIIESLDGLIFVEDKVKGNYSKGAKFVVLIPKA</sequence>
<dbReference type="PANTHER" id="PTHR43711">
    <property type="entry name" value="TWO-COMPONENT HISTIDINE KINASE"/>
    <property type="match status" value="1"/>
</dbReference>
<keyword evidence="4" id="KW-0418">Kinase</keyword>
<dbReference type="InterPro" id="IPR003594">
    <property type="entry name" value="HATPase_dom"/>
</dbReference>
<dbReference type="PROSITE" id="PS50109">
    <property type="entry name" value="HIS_KIN"/>
    <property type="match status" value="1"/>
</dbReference>
<evidence type="ECO:0000256" key="4">
    <source>
        <dbReference type="ARBA" id="ARBA00022777"/>
    </source>
</evidence>
<evidence type="ECO:0000256" key="3">
    <source>
        <dbReference type="ARBA" id="ARBA00022679"/>
    </source>
</evidence>
<comment type="catalytic activity">
    <reaction evidence="1">
        <text>ATP + protein L-histidine = ADP + protein N-phospho-L-histidine.</text>
        <dbReference type="EC" id="2.7.13.3"/>
    </reaction>
</comment>
<accession>X0YDY6</accession>
<gene>
    <name evidence="7" type="ORF">S01H4_13140</name>
</gene>
<dbReference type="PRINTS" id="PR00344">
    <property type="entry name" value="BCTRLSENSOR"/>
</dbReference>
<dbReference type="InterPro" id="IPR005467">
    <property type="entry name" value="His_kinase_dom"/>
</dbReference>
<dbReference type="GO" id="GO:0004673">
    <property type="term" value="F:protein histidine kinase activity"/>
    <property type="evidence" value="ECO:0007669"/>
    <property type="project" value="UniProtKB-EC"/>
</dbReference>
<dbReference type="SMART" id="SM00387">
    <property type="entry name" value="HATPase_c"/>
    <property type="match status" value="1"/>
</dbReference>
<proteinExistence type="predicted"/>
<dbReference type="SUPFAM" id="SSF55874">
    <property type="entry name" value="ATPase domain of HSP90 chaperone/DNA topoisomerase II/histidine kinase"/>
    <property type="match status" value="1"/>
</dbReference>
<evidence type="ECO:0000256" key="1">
    <source>
        <dbReference type="ARBA" id="ARBA00000085"/>
    </source>
</evidence>